<dbReference type="OrthoDB" id="8479187at2"/>
<organism evidence="2 3">
    <name type="scientific">Caedimonas varicaedens</name>
    <dbReference type="NCBI Taxonomy" id="1629334"/>
    <lineage>
        <taxon>Bacteria</taxon>
        <taxon>Pseudomonadati</taxon>
        <taxon>Pseudomonadota</taxon>
        <taxon>Alphaproteobacteria</taxon>
        <taxon>Holosporales</taxon>
        <taxon>Caedimonadaceae</taxon>
        <taxon>Caedimonas</taxon>
    </lineage>
</organism>
<feature type="transmembrane region" description="Helical" evidence="1">
    <location>
        <begin position="118"/>
        <end position="141"/>
    </location>
</feature>
<evidence type="ECO:0000313" key="2">
    <source>
        <dbReference type="EMBL" id="GAO97677.1"/>
    </source>
</evidence>
<keyword evidence="1" id="KW-0812">Transmembrane</keyword>
<keyword evidence="1" id="KW-1133">Transmembrane helix</keyword>
<gene>
    <name evidence="2" type="ORF">Cva_00313</name>
</gene>
<evidence type="ECO:0000256" key="1">
    <source>
        <dbReference type="SAM" id="Phobius"/>
    </source>
</evidence>
<dbReference type="AlphaFoldDB" id="A0A0K8MB42"/>
<dbReference type="EMBL" id="BBVC01000014">
    <property type="protein sequence ID" value="GAO97677.1"/>
    <property type="molecule type" value="Genomic_DNA"/>
</dbReference>
<accession>A0A0K8MB42</accession>
<dbReference type="Proteomes" id="UP000036771">
    <property type="component" value="Unassembled WGS sequence"/>
</dbReference>
<protein>
    <recommendedName>
        <fullName evidence="4">DUF2975 domain-containing protein</fullName>
    </recommendedName>
</protein>
<feature type="transmembrane region" description="Helical" evidence="1">
    <location>
        <begin position="81"/>
        <end position="98"/>
    </location>
</feature>
<sequence length="191" mass="21605">MDRIQKVSSYLLIIFNVLLIALPLLIILQWIFIETKITDVGSVINFFGTFERTIQTPEGFVNLSTIHWTPPLKILGLSSDILGLLPLLLSLFVLKSIFRNYQQGEIFSTANATHYRSLGWLFFLDALLIKSLSNTLLVLAVTFTNPPGHRYLTVSFGTPNMKPLFCGILVIVISWVMLEASKLQDEQKFTI</sequence>
<evidence type="ECO:0000313" key="3">
    <source>
        <dbReference type="Proteomes" id="UP000036771"/>
    </source>
</evidence>
<feature type="transmembrane region" description="Helical" evidence="1">
    <location>
        <begin position="161"/>
        <end position="178"/>
    </location>
</feature>
<keyword evidence="3" id="KW-1185">Reference proteome</keyword>
<comment type="caution">
    <text evidence="2">The sequence shown here is derived from an EMBL/GenBank/DDBJ whole genome shotgun (WGS) entry which is preliminary data.</text>
</comment>
<keyword evidence="1" id="KW-0472">Membrane</keyword>
<dbReference type="InterPro" id="IPR021354">
    <property type="entry name" value="DUF2975"/>
</dbReference>
<evidence type="ECO:0008006" key="4">
    <source>
        <dbReference type="Google" id="ProtNLM"/>
    </source>
</evidence>
<proteinExistence type="predicted"/>
<name>A0A0K8MB42_9PROT</name>
<feature type="transmembrane region" description="Helical" evidence="1">
    <location>
        <begin position="12"/>
        <end position="33"/>
    </location>
</feature>
<reference evidence="2 3" key="1">
    <citation type="submission" date="2015-03" db="EMBL/GenBank/DDBJ databases">
        <title>Caedibacter varicaedens, whole genome shotgun sequence.</title>
        <authorList>
            <person name="Suzuki H."/>
            <person name="Dapper A.L."/>
            <person name="Gibson A.K."/>
            <person name="Jackson C."/>
            <person name="Lee H."/>
            <person name="Pejaver V.R."/>
            <person name="Doak T."/>
            <person name="Lynch M."/>
        </authorList>
    </citation>
    <scope>NUCLEOTIDE SEQUENCE [LARGE SCALE GENOMIC DNA]</scope>
</reference>
<dbReference type="STRING" id="1629334.Cva_00313"/>
<dbReference type="Pfam" id="PF11188">
    <property type="entry name" value="DUF2975"/>
    <property type="match status" value="1"/>
</dbReference>